<proteinExistence type="predicted"/>
<dbReference type="GO" id="GO:0042558">
    <property type="term" value="P:pteridine-containing compound metabolic process"/>
    <property type="evidence" value="ECO:0007669"/>
    <property type="project" value="InterPro"/>
</dbReference>
<evidence type="ECO:0000313" key="4">
    <source>
        <dbReference type="Proteomes" id="UP000593567"/>
    </source>
</evidence>
<feature type="compositionally biased region" description="Acidic residues" evidence="1">
    <location>
        <begin position="1"/>
        <end position="10"/>
    </location>
</feature>
<evidence type="ECO:0000256" key="1">
    <source>
        <dbReference type="SAM" id="MobiDB-lite"/>
    </source>
</evidence>
<dbReference type="PROSITE" id="PS50972">
    <property type="entry name" value="PTERIN_BINDING"/>
    <property type="match status" value="1"/>
</dbReference>
<dbReference type="Proteomes" id="UP000593567">
    <property type="component" value="Unassembled WGS sequence"/>
</dbReference>
<dbReference type="AlphaFoldDB" id="A0A7J7KQP8"/>
<evidence type="ECO:0000313" key="3">
    <source>
        <dbReference type="EMBL" id="KAF6040415.1"/>
    </source>
</evidence>
<reference evidence="3" key="1">
    <citation type="submission" date="2020-06" db="EMBL/GenBank/DDBJ databases">
        <title>Draft genome of Bugula neritina, a colonial animal packing powerful symbionts and potential medicines.</title>
        <authorList>
            <person name="Rayko M."/>
        </authorList>
    </citation>
    <scope>NUCLEOTIDE SEQUENCE [LARGE SCALE GENOMIC DNA]</scope>
    <source>
        <strain evidence="3">Kwan_BN1</strain>
    </source>
</reference>
<gene>
    <name evidence="3" type="ORF">EB796_001289</name>
</gene>
<comment type="caution">
    <text evidence="3">The sequence shown here is derived from an EMBL/GenBank/DDBJ whole genome shotgun (WGS) entry which is preliminary data.</text>
</comment>
<sequence length="235" mass="25545">MAERGEEDIYTDNNALEPGETENDNNEAKPALGIQQTPFTSQSVDTSSEIIDHAEDFDNRSEMTTDVNPLNEALLLGYQEQAENKRRFELEDLQVEPSASTGSSSKFQSFNLSKQQIDLTPEGNNSVEAAEQSTQLTCYDSDRVNPAKVVLSMTELPIPDGPTETAAAKADSLQVLFIFQVNVLQVLPGIDTHNLSADTYSSGGSDTSPDDDEAFARKYANKQGAIICSVGEDNP</sequence>
<name>A0A7J7KQP8_BUGNE</name>
<keyword evidence="4" id="KW-1185">Reference proteome</keyword>
<dbReference type="EMBL" id="VXIV02000145">
    <property type="protein sequence ID" value="KAF6040415.1"/>
    <property type="molecule type" value="Genomic_DNA"/>
</dbReference>
<evidence type="ECO:0000259" key="2">
    <source>
        <dbReference type="PROSITE" id="PS50972"/>
    </source>
</evidence>
<accession>A0A7J7KQP8</accession>
<organism evidence="3 4">
    <name type="scientific">Bugula neritina</name>
    <name type="common">Brown bryozoan</name>
    <name type="synonym">Sertularia neritina</name>
    <dbReference type="NCBI Taxonomy" id="10212"/>
    <lineage>
        <taxon>Eukaryota</taxon>
        <taxon>Metazoa</taxon>
        <taxon>Spiralia</taxon>
        <taxon>Lophotrochozoa</taxon>
        <taxon>Bryozoa</taxon>
        <taxon>Gymnolaemata</taxon>
        <taxon>Cheilostomatida</taxon>
        <taxon>Flustrina</taxon>
        <taxon>Buguloidea</taxon>
        <taxon>Bugulidae</taxon>
        <taxon>Bugula</taxon>
    </lineage>
</organism>
<feature type="compositionally biased region" description="Polar residues" evidence="1">
    <location>
        <begin position="34"/>
        <end position="46"/>
    </location>
</feature>
<protein>
    <recommendedName>
        <fullName evidence="2">Pterin-binding domain-containing protein</fullName>
    </recommendedName>
</protein>
<feature type="domain" description="Pterin-binding" evidence="2">
    <location>
        <begin position="185"/>
        <end position="235"/>
    </location>
</feature>
<dbReference type="InterPro" id="IPR000489">
    <property type="entry name" value="Pterin-binding_dom"/>
</dbReference>
<feature type="region of interest" description="Disordered" evidence="1">
    <location>
        <begin position="1"/>
        <end position="46"/>
    </location>
</feature>